<dbReference type="PANTHER" id="PTHR10664">
    <property type="entry name" value="SERPENTINE RECEPTOR-C.ELEGANS"/>
    <property type="match status" value="1"/>
</dbReference>
<dbReference type="InterPro" id="IPR011009">
    <property type="entry name" value="Kinase-like_dom_sf"/>
</dbReference>
<dbReference type="EMBL" id="CADEPM010000001">
    <property type="protein sequence ID" value="CAB3398660.1"/>
    <property type="molecule type" value="Genomic_DNA"/>
</dbReference>
<feature type="region of interest" description="Disordered" evidence="1">
    <location>
        <begin position="185"/>
        <end position="210"/>
    </location>
</feature>
<accession>A0A8S1EA53</accession>
<keyword evidence="2" id="KW-0472">Membrane</keyword>
<dbReference type="InterPro" id="IPR019420">
    <property type="entry name" value="7TM_GPCR_serpentine_rcpt_Srbc"/>
</dbReference>
<dbReference type="GO" id="GO:0004672">
    <property type="term" value="F:protein kinase activity"/>
    <property type="evidence" value="ECO:0007669"/>
    <property type="project" value="InterPro"/>
</dbReference>
<feature type="transmembrane region" description="Helical" evidence="2">
    <location>
        <begin position="767"/>
        <end position="789"/>
    </location>
</feature>
<feature type="transmembrane region" description="Helical" evidence="2">
    <location>
        <begin position="844"/>
        <end position="868"/>
    </location>
</feature>
<dbReference type="OrthoDB" id="5810393at2759"/>
<dbReference type="PANTHER" id="PTHR10664:SF22">
    <property type="entry name" value="SERPENTINE RECEPTOR, CLASS BC (CLASS B-LIKE)"/>
    <property type="match status" value="1"/>
</dbReference>
<dbReference type="PROSITE" id="PS50011">
    <property type="entry name" value="PROTEIN_KINASE_DOM"/>
    <property type="match status" value="1"/>
</dbReference>
<sequence>MSGEKEEALIFNIGDTVSGYKIVEKIDEGGFGQVFKVSKNDKIYAMKIESNMQEGGSAIKLEIDVLMDLKAKKVPHFPMVYQAGKRPKYHFLVMELLGENLKSLRFKSSNPDCLSPSTWTRIGIQCLYVVKLLHDSGFVHRDIKPSNFAMGLSVDDALKGRMVFLFDFGLARRFVLKQSASARQHNVYRSSNEQHSDEREVKARPRESLREKRSHLDKINRRLTNKMSATAKITQSMRKKQEPSLPSAIEASKCDIECAEAKKSMMVEANSGPVYRFRVARPHTDFRGTQQYASPNAHNQIELGRADDVWSLMYMMAEMTNPLPWTLPENEDTPIEDIKNRTTIQALFKNDVFAKIDDNLKSCNYYMSPDYELIYQTLRGILEKCGASWTDPYDWETDRLTTYVKWKDEKAKQRIVYRWEESTDFFRTDPWENLPKPTKRVKSDEKVKKDEAKKGAPFNPRRFSKEALEETPPERKLGYAKRAMSTTNAAAPNAADEPAMKSIMIPDDMIEQGSKATATKKTLKLAKKKSDRMKISNRDLLIGLPIVLYSIRVGSCLRRCFDFLRDFGSNVVAARFILALLIAIERVLAICFPFQYHVQRKKVPLVAVIPLISIGSAFEDLLYFHICGVEPFLKSCSVFVCTWNFCFTTIYNNYKLTIGALTALVTMILLVRIVLMNHVMLSNDLCRASKLCLVDVLMTLTFDFTPFVLTNFFHQRLVSTAELGPFNSVLKSAICSVDAVVALLMTARTVKTEAQRRQEQKEDDDGLIPCLMSTLGCVSSFAAAVVGFYNVHIVLSHPYFRRKYEYQLFFFRFIADFIMTATSSVYYFNLIVSVHSDVTPIRSTVGYWLGLVVSSSATCRVFTSLLIAAERTLAVYFPAEFHNYRAKLHKFVLPLVALSVSSLDAIVLYVVCAYRFTPNLECIVFTCQTNIHASTATMR</sequence>
<dbReference type="InterPro" id="IPR000719">
    <property type="entry name" value="Prot_kinase_dom"/>
</dbReference>
<dbReference type="Pfam" id="PF00069">
    <property type="entry name" value="Pkinase"/>
    <property type="match status" value="1"/>
</dbReference>
<feature type="compositionally biased region" description="Basic and acidic residues" evidence="1">
    <location>
        <begin position="192"/>
        <end position="210"/>
    </location>
</feature>
<gene>
    <name evidence="4" type="ORF">CBOVIS_LOCUS1911</name>
</gene>
<evidence type="ECO:0000256" key="2">
    <source>
        <dbReference type="SAM" id="Phobius"/>
    </source>
</evidence>
<evidence type="ECO:0000259" key="3">
    <source>
        <dbReference type="PROSITE" id="PS50011"/>
    </source>
</evidence>
<feature type="transmembrane region" description="Helical" evidence="2">
    <location>
        <begin position="657"/>
        <end position="679"/>
    </location>
</feature>
<dbReference type="SUPFAM" id="SSF56112">
    <property type="entry name" value="Protein kinase-like (PK-like)"/>
    <property type="match status" value="1"/>
</dbReference>
<evidence type="ECO:0000313" key="4">
    <source>
        <dbReference type="EMBL" id="CAB3398660.1"/>
    </source>
</evidence>
<keyword evidence="2" id="KW-1133">Transmembrane helix</keyword>
<protein>
    <recommendedName>
        <fullName evidence="3">Protein kinase domain-containing protein</fullName>
    </recommendedName>
</protein>
<dbReference type="Gene3D" id="1.20.1070.10">
    <property type="entry name" value="Rhodopsin 7-helix transmembrane proteins"/>
    <property type="match status" value="1"/>
</dbReference>
<dbReference type="Proteomes" id="UP000494206">
    <property type="component" value="Unassembled WGS sequence"/>
</dbReference>
<feature type="transmembrane region" description="Helical" evidence="2">
    <location>
        <begin position="729"/>
        <end position="747"/>
    </location>
</feature>
<keyword evidence="5" id="KW-1185">Reference proteome</keyword>
<feature type="transmembrane region" description="Helical" evidence="2">
    <location>
        <begin position="691"/>
        <end position="709"/>
    </location>
</feature>
<evidence type="ECO:0000313" key="5">
    <source>
        <dbReference type="Proteomes" id="UP000494206"/>
    </source>
</evidence>
<feature type="region of interest" description="Disordered" evidence="1">
    <location>
        <begin position="436"/>
        <end position="470"/>
    </location>
</feature>
<feature type="domain" description="Protein kinase" evidence="3">
    <location>
        <begin position="20"/>
        <end position="426"/>
    </location>
</feature>
<feature type="transmembrane region" description="Helical" evidence="2">
    <location>
        <begin position="888"/>
        <end position="911"/>
    </location>
</feature>
<feature type="transmembrane region" description="Helical" evidence="2">
    <location>
        <begin position="603"/>
        <end position="624"/>
    </location>
</feature>
<keyword evidence="2" id="KW-0812">Transmembrane</keyword>
<feature type="transmembrane region" description="Helical" evidence="2">
    <location>
        <begin position="809"/>
        <end position="832"/>
    </location>
</feature>
<dbReference type="Gene3D" id="1.10.510.10">
    <property type="entry name" value="Transferase(Phosphotransferase) domain 1"/>
    <property type="match status" value="2"/>
</dbReference>
<dbReference type="GO" id="GO:0005524">
    <property type="term" value="F:ATP binding"/>
    <property type="evidence" value="ECO:0007669"/>
    <property type="project" value="InterPro"/>
</dbReference>
<evidence type="ECO:0000256" key="1">
    <source>
        <dbReference type="SAM" id="MobiDB-lite"/>
    </source>
</evidence>
<dbReference type="Pfam" id="PF10316">
    <property type="entry name" value="7TM_GPCR_Srbc"/>
    <property type="match status" value="2"/>
</dbReference>
<dbReference type="SMART" id="SM00220">
    <property type="entry name" value="S_TKc"/>
    <property type="match status" value="1"/>
</dbReference>
<reference evidence="4 5" key="1">
    <citation type="submission" date="2020-04" db="EMBL/GenBank/DDBJ databases">
        <authorList>
            <person name="Laetsch R D."/>
            <person name="Stevens L."/>
            <person name="Kumar S."/>
            <person name="Blaxter L. M."/>
        </authorList>
    </citation>
    <scope>NUCLEOTIDE SEQUENCE [LARGE SCALE GENOMIC DNA]</scope>
</reference>
<dbReference type="AlphaFoldDB" id="A0A8S1EA53"/>
<feature type="compositionally biased region" description="Basic and acidic residues" evidence="1">
    <location>
        <begin position="441"/>
        <end position="454"/>
    </location>
</feature>
<proteinExistence type="predicted"/>
<comment type="caution">
    <text evidence="4">The sequence shown here is derived from an EMBL/GenBank/DDBJ whole genome shotgun (WGS) entry which is preliminary data.</text>
</comment>
<dbReference type="CDD" id="cd00637">
    <property type="entry name" value="7tm_classA_rhodopsin-like"/>
    <property type="match status" value="1"/>
</dbReference>
<organism evidence="4 5">
    <name type="scientific">Caenorhabditis bovis</name>
    <dbReference type="NCBI Taxonomy" id="2654633"/>
    <lineage>
        <taxon>Eukaryota</taxon>
        <taxon>Metazoa</taxon>
        <taxon>Ecdysozoa</taxon>
        <taxon>Nematoda</taxon>
        <taxon>Chromadorea</taxon>
        <taxon>Rhabditida</taxon>
        <taxon>Rhabditina</taxon>
        <taxon>Rhabditomorpha</taxon>
        <taxon>Rhabditoidea</taxon>
        <taxon>Rhabditidae</taxon>
        <taxon>Peloderinae</taxon>
        <taxon>Caenorhabditis</taxon>
    </lineage>
</organism>
<feature type="transmembrane region" description="Helical" evidence="2">
    <location>
        <begin position="573"/>
        <end position="597"/>
    </location>
</feature>
<name>A0A8S1EA53_9PELO</name>